<feature type="region of interest" description="Disordered" evidence="1">
    <location>
        <begin position="127"/>
        <end position="158"/>
    </location>
</feature>
<gene>
    <name evidence="2" type="ORF">TPSB3V08_LOCUS7835</name>
</gene>
<evidence type="ECO:0000313" key="2">
    <source>
        <dbReference type="EMBL" id="CAD7411350.1"/>
    </source>
</evidence>
<dbReference type="EMBL" id="OD005312">
    <property type="protein sequence ID" value="CAD7411350.1"/>
    <property type="molecule type" value="Genomic_DNA"/>
</dbReference>
<evidence type="ECO:0000256" key="1">
    <source>
        <dbReference type="SAM" id="MobiDB-lite"/>
    </source>
</evidence>
<name>A0A7R9DAY0_TIMPO</name>
<proteinExistence type="predicted"/>
<feature type="region of interest" description="Disordered" evidence="1">
    <location>
        <begin position="86"/>
        <end position="107"/>
    </location>
</feature>
<accession>A0A7R9DAY0</accession>
<reference evidence="2" key="1">
    <citation type="submission" date="2020-11" db="EMBL/GenBank/DDBJ databases">
        <authorList>
            <person name="Tran Van P."/>
        </authorList>
    </citation>
    <scope>NUCLEOTIDE SEQUENCE</scope>
</reference>
<organism evidence="2">
    <name type="scientific">Timema poppense</name>
    <name type="common">Walking stick</name>
    <dbReference type="NCBI Taxonomy" id="170557"/>
    <lineage>
        <taxon>Eukaryota</taxon>
        <taxon>Metazoa</taxon>
        <taxon>Ecdysozoa</taxon>
        <taxon>Arthropoda</taxon>
        <taxon>Hexapoda</taxon>
        <taxon>Insecta</taxon>
        <taxon>Pterygota</taxon>
        <taxon>Neoptera</taxon>
        <taxon>Polyneoptera</taxon>
        <taxon>Phasmatodea</taxon>
        <taxon>Timematodea</taxon>
        <taxon>Timematoidea</taxon>
        <taxon>Timematidae</taxon>
        <taxon>Timema</taxon>
    </lineage>
</organism>
<sequence length="158" mass="16685">MTSLRRSSVGAFREHSTKMSANQPGFTLVTGQVSDLESCLTLARALSLAAPLDVLNISALVISHLRASRNCSKCCFKPILYRQPTPVISDGSNTPGPTSRSEDDLDGSAVVSGTTLGSSFVVRSSATKRANSVPRKGSFTVPKSAPPSADHMVEISYN</sequence>
<protein>
    <submittedName>
        <fullName evidence="2">Uncharacterized protein</fullName>
    </submittedName>
</protein>
<feature type="compositionally biased region" description="Polar residues" evidence="1">
    <location>
        <begin position="90"/>
        <end position="99"/>
    </location>
</feature>
<dbReference type="AlphaFoldDB" id="A0A7R9DAY0"/>